<dbReference type="SMART" id="SM00646">
    <property type="entry name" value="Ami_3"/>
    <property type="match status" value="1"/>
</dbReference>
<evidence type="ECO:0000313" key="4">
    <source>
        <dbReference type="Proteomes" id="UP000441717"/>
    </source>
</evidence>
<sequence length="322" mass="36234">MSASRILTDFKTTAWTLYNFIIVHSGPVILCQFLAGKKFISPGINNENLRPAHHIFYCTGPEPDQEVEQIKVLVFSPRKIRNLVIAFLLLAIFSSSLHRVASARHKDSIQALSWALARRVVVVDPGHGGVDPGAVGKNNVLEKDLVLAVGHRLALYLRQAGASVTMTREEDRDLADPELQGLYKRKRQDLARRVDLAHRLKADALISIHINSFPNPSESGIQTFARADSPESYKLARCIQSEMNTLLKVNGRVPLRGDFYLLRESRVPAVIVEIGFITNPREYKLLQDPLYQSKLAWCLYAGIVKYFAEQNNEQQEKGGRQH</sequence>
<evidence type="ECO:0000313" key="3">
    <source>
        <dbReference type="EMBL" id="MQL51220.1"/>
    </source>
</evidence>
<dbReference type="InterPro" id="IPR050695">
    <property type="entry name" value="N-acetylmuramoyl_amidase_3"/>
</dbReference>
<dbReference type="Gene3D" id="3.40.630.40">
    <property type="entry name" value="Zn-dependent exopeptidases"/>
    <property type="match status" value="1"/>
</dbReference>
<proteinExistence type="predicted"/>
<organism evidence="3 4">
    <name type="scientific">Desulfofundulus thermobenzoicus</name>
    <dbReference type="NCBI Taxonomy" id="29376"/>
    <lineage>
        <taxon>Bacteria</taxon>
        <taxon>Bacillati</taxon>
        <taxon>Bacillota</taxon>
        <taxon>Clostridia</taxon>
        <taxon>Eubacteriales</taxon>
        <taxon>Peptococcaceae</taxon>
        <taxon>Desulfofundulus</taxon>
    </lineage>
</organism>
<dbReference type="InterPro" id="IPR002508">
    <property type="entry name" value="MurNAc-LAA_cat"/>
</dbReference>
<evidence type="ECO:0000259" key="2">
    <source>
        <dbReference type="SMART" id="SM00646"/>
    </source>
</evidence>
<dbReference type="OrthoDB" id="9772024at2"/>
<dbReference type="PANTHER" id="PTHR30404:SF0">
    <property type="entry name" value="N-ACETYLMURAMOYL-L-ALANINE AMIDASE AMIC"/>
    <property type="match status" value="1"/>
</dbReference>
<dbReference type="GO" id="GO:0008745">
    <property type="term" value="F:N-acetylmuramoyl-L-alanine amidase activity"/>
    <property type="evidence" value="ECO:0007669"/>
    <property type="project" value="InterPro"/>
</dbReference>
<dbReference type="GO" id="GO:0030288">
    <property type="term" value="C:outer membrane-bounded periplasmic space"/>
    <property type="evidence" value="ECO:0007669"/>
    <property type="project" value="TreeGrafter"/>
</dbReference>
<dbReference type="AlphaFoldDB" id="A0A6N7IML9"/>
<accession>A0A6N7IML9</accession>
<comment type="caution">
    <text evidence="3">The sequence shown here is derived from an EMBL/GenBank/DDBJ whole genome shotgun (WGS) entry which is preliminary data.</text>
</comment>
<name>A0A6N7IML9_9FIRM</name>
<gene>
    <name evidence="3" type="ORF">GFC01_02880</name>
</gene>
<dbReference type="PANTHER" id="PTHR30404">
    <property type="entry name" value="N-ACETYLMURAMOYL-L-ALANINE AMIDASE"/>
    <property type="match status" value="1"/>
</dbReference>
<keyword evidence="4" id="KW-1185">Reference proteome</keyword>
<reference evidence="3 4" key="1">
    <citation type="submission" date="2019-10" db="EMBL/GenBank/DDBJ databases">
        <title>Comparative genomics of sulfur disproportionating microorganisms.</title>
        <authorList>
            <person name="Ward L.M."/>
            <person name="Bertran E."/>
            <person name="Johnston D."/>
        </authorList>
    </citation>
    <scope>NUCLEOTIDE SEQUENCE [LARGE SCALE GENOMIC DNA]</scope>
    <source>
        <strain evidence="3 4">DSM 14055</strain>
    </source>
</reference>
<dbReference type="Pfam" id="PF01520">
    <property type="entry name" value="Amidase_3"/>
    <property type="match status" value="1"/>
</dbReference>
<evidence type="ECO:0000256" key="1">
    <source>
        <dbReference type="ARBA" id="ARBA00022801"/>
    </source>
</evidence>
<dbReference type="CDD" id="cd02696">
    <property type="entry name" value="MurNAc-LAA"/>
    <property type="match status" value="1"/>
</dbReference>
<keyword evidence="1 3" id="KW-0378">Hydrolase</keyword>
<protein>
    <submittedName>
        <fullName evidence="3">Cell wall hydrolase</fullName>
    </submittedName>
</protein>
<dbReference type="EMBL" id="WHYR01000005">
    <property type="protein sequence ID" value="MQL51220.1"/>
    <property type="molecule type" value="Genomic_DNA"/>
</dbReference>
<dbReference type="GO" id="GO:0009253">
    <property type="term" value="P:peptidoglycan catabolic process"/>
    <property type="evidence" value="ECO:0007669"/>
    <property type="project" value="InterPro"/>
</dbReference>
<dbReference type="SUPFAM" id="SSF53187">
    <property type="entry name" value="Zn-dependent exopeptidases"/>
    <property type="match status" value="1"/>
</dbReference>
<dbReference type="Proteomes" id="UP000441717">
    <property type="component" value="Unassembled WGS sequence"/>
</dbReference>
<feature type="domain" description="MurNAc-LAA" evidence="2">
    <location>
        <begin position="194"/>
        <end position="304"/>
    </location>
</feature>